<dbReference type="Gene3D" id="3.80.10.10">
    <property type="entry name" value="Ribonuclease Inhibitor"/>
    <property type="match status" value="1"/>
</dbReference>
<dbReference type="InterPro" id="IPR032675">
    <property type="entry name" value="LRR_dom_sf"/>
</dbReference>
<reference evidence="3" key="1">
    <citation type="submission" date="2025-08" db="UniProtKB">
        <authorList>
            <consortium name="RefSeq"/>
        </authorList>
    </citation>
    <scope>IDENTIFICATION</scope>
    <source>
        <tissue evidence="3">Stem</tissue>
    </source>
</reference>
<dbReference type="PANTHER" id="PTHR48060:SF21">
    <property type="entry name" value="L DOMAIN-LIKE PROTEIN"/>
    <property type="match status" value="1"/>
</dbReference>
<sequence length="128" mass="14585">MWFLKQINRLFYGKVSNSPCIFLLQMKNRGNCRTFSPVIAGPKHLTDLYLHYNLLFEDILREIANLTLLSGLYLNVNNFSGEIPSEIGNMGSLQVNWYNLCKLGTFGLVSESGLELQSSVWFRSLKAC</sequence>
<evidence type="ECO:0000313" key="2">
    <source>
        <dbReference type="Proteomes" id="UP001652600"/>
    </source>
</evidence>
<keyword evidence="1" id="KW-0732">Signal</keyword>
<dbReference type="Proteomes" id="UP001652600">
    <property type="component" value="Chromosome 11"/>
</dbReference>
<keyword evidence="2" id="KW-1185">Reference proteome</keyword>
<evidence type="ECO:0000313" key="3">
    <source>
        <dbReference type="RefSeq" id="XP_050947685.1"/>
    </source>
</evidence>
<evidence type="ECO:0000256" key="1">
    <source>
        <dbReference type="ARBA" id="ARBA00022729"/>
    </source>
</evidence>
<dbReference type="SUPFAM" id="SSF52058">
    <property type="entry name" value="L domain-like"/>
    <property type="match status" value="1"/>
</dbReference>
<dbReference type="PANTHER" id="PTHR48060">
    <property type="entry name" value="DNA DAMAGE-REPAIR/TOLERATION PROTEIN DRT100"/>
    <property type="match status" value="1"/>
</dbReference>
<name>A0ABM3LCC7_CUCME</name>
<dbReference type="GeneID" id="103498346"/>
<dbReference type="RefSeq" id="XP_050947685.1">
    <property type="nucleotide sequence ID" value="XM_051091728.1"/>
</dbReference>
<accession>A0ABM3LCC7</accession>
<gene>
    <name evidence="3" type="primary">LOC103498346</name>
</gene>
<proteinExistence type="predicted"/>
<protein>
    <submittedName>
        <fullName evidence="3">Receptor-like protein 34</fullName>
    </submittedName>
</protein>
<organism evidence="2 3">
    <name type="scientific">Cucumis melo</name>
    <name type="common">Muskmelon</name>
    <dbReference type="NCBI Taxonomy" id="3656"/>
    <lineage>
        <taxon>Eukaryota</taxon>
        <taxon>Viridiplantae</taxon>
        <taxon>Streptophyta</taxon>
        <taxon>Embryophyta</taxon>
        <taxon>Tracheophyta</taxon>
        <taxon>Spermatophyta</taxon>
        <taxon>Magnoliopsida</taxon>
        <taxon>eudicotyledons</taxon>
        <taxon>Gunneridae</taxon>
        <taxon>Pentapetalae</taxon>
        <taxon>rosids</taxon>
        <taxon>fabids</taxon>
        <taxon>Cucurbitales</taxon>
        <taxon>Cucurbitaceae</taxon>
        <taxon>Benincaseae</taxon>
        <taxon>Cucumis</taxon>
    </lineage>
</organism>
<dbReference type="InterPro" id="IPR053211">
    <property type="entry name" value="DNA_repair-toleration"/>
</dbReference>